<keyword evidence="4" id="KW-1185">Reference proteome</keyword>
<evidence type="ECO:0000313" key="4">
    <source>
        <dbReference type="Proteomes" id="UP000799536"/>
    </source>
</evidence>
<organism evidence="3 4">
    <name type="scientific">Delitschia confertaspora ATCC 74209</name>
    <dbReference type="NCBI Taxonomy" id="1513339"/>
    <lineage>
        <taxon>Eukaryota</taxon>
        <taxon>Fungi</taxon>
        <taxon>Dikarya</taxon>
        <taxon>Ascomycota</taxon>
        <taxon>Pezizomycotina</taxon>
        <taxon>Dothideomycetes</taxon>
        <taxon>Pleosporomycetidae</taxon>
        <taxon>Pleosporales</taxon>
        <taxon>Delitschiaceae</taxon>
        <taxon>Delitschia</taxon>
    </lineage>
</organism>
<feature type="region of interest" description="Disordered" evidence="1">
    <location>
        <begin position="20"/>
        <end position="51"/>
    </location>
</feature>
<keyword evidence="2" id="KW-0472">Membrane</keyword>
<proteinExistence type="predicted"/>
<reference evidence="3" key="1">
    <citation type="journal article" date="2020" name="Stud. Mycol.">
        <title>101 Dothideomycetes genomes: a test case for predicting lifestyles and emergence of pathogens.</title>
        <authorList>
            <person name="Haridas S."/>
            <person name="Albert R."/>
            <person name="Binder M."/>
            <person name="Bloem J."/>
            <person name="Labutti K."/>
            <person name="Salamov A."/>
            <person name="Andreopoulos B."/>
            <person name="Baker S."/>
            <person name="Barry K."/>
            <person name="Bills G."/>
            <person name="Bluhm B."/>
            <person name="Cannon C."/>
            <person name="Castanera R."/>
            <person name="Culley D."/>
            <person name="Daum C."/>
            <person name="Ezra D."/>
            <person name="Gonzalez J."/>
            <person name="Henrissat B."/>
            <person name="Kuo A."/>
            <person name="Liang C."/>
            <person name="Lipzen A."/>
            <person name="Lutzoni F."/>
            <person name="Magnuson J."/>
            <person name="Mondo S."/>
            <person name="Nolan M."/>
            <person name="Ohm R."/>
            <person name="Pangilinan J."/>
            <person name="Park H.-J."/>
            <person name="Ramirez L."/>
            <person name="Alfaro M."/>
            <person name="Sun H."/>
            <person name="Tritt A."/>
            <person name="Yoshinaga Y."/>
            <person name="Zwiers L.-H."/>
            <person name="Turgeon B."/>
            <person name="Goodwin S."/>
            <person name="Spatafora J."/>
            <person name="Crous P."/>
            <person name="Grigoriev I."/>
        </authorList>
    </citation>
    <scope>NUCLEOTIDE SEQUENCE</scope>
    <source>
        <strain evidence="3">ATCC 74209</strain>
    </source>
</reference>
<keyword evidence="2" id="KW-1133">Transmembrane helix</keyword>
<evidence type="ECO:0000256" key="1">
    <source>
        <dbReference type="SAM" id="MobiDB-lite"/>
    </source>
</evidence>
<sequence length="514" mass="55266">MYSEKDPSIPYMNITSVSWNSRPSEDETAGLLPAPQPLSDPLDESSGTFRAPPLNRRRSLREYFSQKWAFKWAAALLLVVTIFLILAALIPKGLEQSQSTIPLIPIPSNSQSASKGDYPIRWPRQCEPDYQTNSFAFDFGSTPELLIQESIDRLEAPLKRISGWLHVAKAPESQSSAIQAEVSYAVSKSVGLGALEYTASATSLLIESPRSSQSTGDSTIKPASACLAISVVLYIKPSTTLENLNITSAHLGMQIHNGIVFTVTNRTTISLISGTLDAPPFNSRETVIQTVSGSISGKYSLLDLLAIKTVSGSVNINVEPRPADEKASVPAVFTATSMSGSIRAEMKTKNIPSRNYRASISTGVGTIESTLIHGSETTLKSMAGEITADIIPYSLGGSDGKTNSVLSTQTDSGQTNLRILSPYKNSSTRSLAQLTSSHKTISGALDLSYPEEWKGHLNGKSVTGGIHLQGNGLEVLRRVNEPGRSEIEAKKEDGDSEMRFNTVSGACEVRVGRV</sequence>
<protein>
    <recommendedName>
        <fullName evidence="5">Adhesin domain-containing protein</fullName>
    </recommendedName>
</protein>
<comment type="caution">
    <text evidence="3">The sequence shown here is derived from an EMBL/GenBank/DDBJ whole genome shotgun (WGS) entry which is preliminary data.</text>
</comment>
<keyword evidence="2" id="KW-0812">Transmembrane</keyword>
<evidence type="ECO:0000256" key="2">
    <source>
        <dbReference type="SAM" id="Phobius"/>
    </source>
</evidence>
<dbReference type="OrthoDB" id="3539644at2759"/>
<dbReference type="EMBL" id="ML994039">
    <property type="protein sequence ID" value="KAF2200103.1"/>
    <property type="molecule type" value="Genomic_DNA"/>
</dbReference>
<dbReference type="AlphaFoldDB" id="A0A9P4JIJ9"/>
<accession>A0A9P4JIJ9</accession>
<dbReference type="Proteomes" id="UP000799536">
    <property type="component" value="Unassembled WGS sequence"/>
</dbReference>
<name>A0A9P4JIJ9_9PLEO</name>
<feature type="transmembrane region" description="Helical" evidence="2">
    <location>
        <begin position="68"/>
        <end position="90"/>
    </location>
</feature>
<evidence type="ECO:0008006" key="5">
    <source>
        <dbReference type="Google" id="ProtNLM"/>
    </source>
</evidence>
<gene>
    <name evidence="3" type="ORF">GQ43DRAFT_88818</name>
</gene>
<evidence type="ECO:0000313" key="3">
    <source>
        <dbReference type="EMBL" id="KAF2200103.1"/>
    </source>
</evidence>